<dbReference type="OrthoDB" id="407298at2759"/>
<dbReference type="Pfam" id="PF01328">
    <property type="entry name" value="Peroxidase_2"/>
    <property type="match status" value="1"/>
</dbReference>
<evidence type="ECO:0000256" key="5">
    <source>
        <dbReference type="ARBA" id="ARBA00023002"/>
    </source>
</evidence>
<feature type="domain" description="Heme haloperoxidase family profile" evidence="10">
    <location>
        <begin position="30"/>
        <end position="252"/>
    </location>
</feature>
<keyword evidence="4" id="KW-0479">Metal-binding</keyword>
<protein>
    <recommendedName>
        <fullName evidence="10">Heme haloperoxidase family profile domain-containing protein</fullName>
    </recommendedName>
</protein>
<accession>A0A2A9PNF2</accession>
<dbReference type="SUPFAM" id="SSF47571">
    <property type="entry name" value="Cloroperoxidase"/>
    <property type="match status" value="1"/>
</dbReference>
<evidence type="ECO:0000259" key="10">
    <source>
        <dbReference type="PROSITE" id="PS51405"/>
    </source>
</evidence>
<sequence>MGLRTGFALASVLVAAGIPLVSADPPFSLRDPRFRMHRRGVPSDKISRSPCPGMNSLANHGFLPFDGQNINLTSLVVGSYQGLGLSPETGCIIVLSGLARAQASVDQSFPLEVIGSPAWAIEHDASWSRLDTAEAKAKGLNNRDFNDQIWDLALREMEACDKKEGQVSINCLGKSKADIIKRARKLPYAFNYSPTAAAIGAVEAARTYLTLGNGKEGLELDYVKPFFEDERLPWNEGWRPTPFVGRVSDVLEKSSEALSPDPILQYTTGGIVRTSDNVLQVMRSKNPKFLDDVRSCLARTGFQTSRIPHDEILKLEKYRAANMFIPNGYSPYSGKYGQGNDYHGKADGGKKPMPGKEPGKDSGKGRGYPGGGGAAGGGAGRGGYSGQGAGGNGGQRAGGYGGQAAGGYGGQAAGGYGGQAPGGYGGQGAGGYGGQAAGGYGGGAPAGYGGGQNGGGGGDGY</sequence>
<reference evidence="11 12" key="2">
    <citation type="journal article" date="2017" name="Sci. Rep.">
        <title>Ant-infecting Ophiocordyceps genomes reveal a high diversity of potential behavioral manipulation genes and a possible major role for enterotoxins.</title>
        <authorList>
            <person name="de Bekker C."/>
            <person name="Ohm R.A."/>
            <person name="Evans H.C."/>
            <person name="Brachmann A."/>
            <person name="Hughes D.P."/>
        </authorList>
    </citation>
    <scope>NUCLEOTIDE SEQUENCE [LARGE SCALE GENOMIC DNA]</scope>
    <source>
        <strain evidence="11 12">SC16a</strain>
    </source>
</reference>
<evidence type="ECO:0000256" key="3">
    <source>
        <dbReference type="ARBA" id="ARBA00022617"/>
    </source>
</evidence>
<organism evidence="11 12">
    <name type="scientific">Ophiocordyceps unilateralis</name>
    <name type="common">Zombie-ant fungus</name>
    <name type="synonym">Torrubia unilateralis</name>
    <dbReference type="NCBI Taxonomy" id="268505"/>
    <lineage>
        <taxon>Eukaryota</taxon>
        <taxon>Fungi</taxon>
        <taxon>Dikarya</taxon>
        <taxon>Ascomycota</taxon>
        <taxon>Pezizomycotina</taxon>
        <taxon>Sordariomycetes</taxon>
        <taxon>Hypocreomycetidae</taxon>
        <taxon>Hypocreales</taxon>
        <taxon>Ophiocordycipitaceae</taxon>
        <taxon>Ophiocordyceps</taxon>
    </lineage>
</organism>
<evidence type="ECO:0000256" key="4">
    <source>
        <dbReference type="ARBA" id="ARBA00022723"/>
    </source>
</evidence>
<dbReference type="InterPro" id="IPR000028">
    <property type="entry name" value="Chloroperoxidase"/>
</dbReference>
<keyword evidence="2" id="KW-0575">Peroxidase</keyword>
<dbReference type="InterPro" id="IPR036851">
    <property type="entry name" value="Chloroperoxidase-like_sf"/>
</dbReference>
<comment type="caution">
    <text evidence="11">The sequence shown here is derived from an EMBL/GenBank/DDBJ whole genome shotgun (WGS) entry which is preliminary data.</text>
</comment>
<evidence type="ECO:0000256" key="7">
    <source>
        <dbReference type="ARBA" id="ARBA00025795"/>
    </source>
</evidence>
<keyword evidence="9" id="KW-0732">Signal</keyword>
<dbReference type="PANTHER" id="PTHR33577:SF19">
    <property type="entry name" value="HEME HALOPEROXIDASE FAMILY PROFILE DOMAIN-CONTAINING PROTEIN-RELATED"/>
    <property type="match status" value="1"/>
</dbReference>
<evidence type="ECO:0000313" key="12">
    <source>
        <dbReference type="Proteomes" id="UP000037136"/>
    </source>
</evidence>
<evidence type="ECO:0000313" key="11">
    <source>
        <dbReference type="EMBL" id="PFH62400.1"/>
    </source>
</evidence>
<evidence type="ECO:0000256" key="9">
    <source>
        <dbReference type="SAM" id="SignalP"/>
    </source>
</evidence>
<dbReference type="PANTHER" id="PTHR33577">
    <property type="entry name" value="STERIGMATOCYSTIN BIOSYNTHESIS PEROXIDASE STCC-RELATED"/>
    <property type="match status" value="1"/>
</dbReference>
<gene>
    <name evidence="11" type="ORF">XA68_13839</name>
</gene>
<feature type="region of interest" description="Disordered" evidence="8">
    <location>
        <begin position="340"/>
        <end position="379"/>
    </location>
</feature>
<evidence type="ECO:0000256" key="8">
    <source>
        <dbReference type="SAM" id="MobiDB-lite"/>
    </source>
</evidence>
<dbReference type="GO" id="GO:0004601">
    <property type="term" value="F:peroxidase activity"/>
    <property type="evidence" value="ECO:0007669"/>
    <property type="project" value="UniProtKB-KW"/>
</dbReference>
<comment type="similarity">
    <text evidence="7">Belongs to the chloroperoxidase family.</text>
</comment>
<dbReference type="AlphaFoldDB" id="A0A2A9PNF2"/>
<name>A0A2A9PNF2_OPHUN</name>
<dbReference type="GO" id="GO:0046872">
    <property type="term" value="F:metal ion binding"/>
    <property type="evidence" value="ECO:0007669"/>
    <property type="project" value="UniProtKB-KW"/>
</dbReference>
<evidence type="ECO:0000256" key="1">
    <source>
        <dbReference type="ARBA" id="ARBA00001970"/>
    </source>
</evidence>
<feature type="compositionally biased region" description="Gly residues" evidence="8">
    <location>
        <begin position="365"/>
        <end position="379"/>
    </location>
</feature>
<proteinExistence type="inferred from homology"/>
<keyword evidence="12" id="KW-1185">Reference proteome</keyword>
<keyword evidence="5" id="KW-0560">Oxidoreductase</keyword>
<feature type="chain" id="PRO_5013242117" description="Heme haloperoxidase family profile domain-containing protein" evidence="9">
    <location>
        <begin position="24"/>
        <end position="461"/>
    </location>
</feature>
<evidence type="ECO:0000256" key="6">
    <source>
        <dbReference type="ARBA" id="ARBA00023004"/>
    </source>
</evidence>
<evidence type="ECO:0000256" key="2">
    <source>
        <dbReference type="ARBA" id="ARBA00022559"/>
    </source>
</evidence>
<keyword evidence="6" id="KW-0408">Iron</keyword>
<dbReference type="PROSITE" id="PS51405">
    <property type="entry name" value="HEME_HALOPEROXIDASE"/>
    <property type="match status" value="1"/>
</dbReference>
<reference evidence="11 12" key="1">
    <citation type="journal article" date="2015" name="BMC Genomics">
        <title>Gene expression during zombie ant biting behavior reflects the complexity underlying fungal parasitic behavioral manipulation.</title>
        <authorList>
            <person name="de Bekker C."/>
            <person name="Ohm R.A."/>
            <person name="Loreto R.G."/>
            <person name="Sebastian A."/>
            <person name="Albert I."/>
            <person name="Merrow M."/>
            <person name="Brachmann A."/>
            <person name="Hughes D.P."/>
        </authorList>
    </citation>
    <scope>NUCLEOTIDE SEQUENCE [LARGE SCALE GENOMIC DNA]</scope>
    <source>
        <strain evidence="11 12">SC16a</strain>
    </source>
</reference>
<dbReference type="Gene3D" id="1.10.489.10">
    <property type="entry name" value="Chloroperoxidase-like"/>
    <property type="match status" value="1"/>
</dbReference>
<keyword evidence="3" id="KW-0349">Heme</keyword>
<dbReference type="EMBL" id="LAZP02000030">
    <property type="protein sequence ID" value="PFH62400.1"/>
    <property type="molecule type" value="Genomic_DNA"/>
</dbReference>
<comment type="cofactor">
    <cofactor evidence="1">
        <name>heme b</name>
        <dbReference type="ChEBI" id="CHEBI:60344"/>
    </cofactor>
</comment>
<dbReference type="STRING" id="268505.A0A2A9PNF2"/>
<feature type="signal peptide" evidence="9">
    <location>
        <begin position="1"/>
        <end position="23"/>
    </location>
</feature>
<dbReference type="Proteomes" id="UP000037136">
    <property type="component" value="Unassembled WGS sequence"/>
</dbReference>